<dbReference type="Proteomes" id="UP000464754">
    <property type="component" value="Chromosome"/>
</dbReference>
<proteinExistence type="predicted"/>
<dbReference type="EMBL" id="AP019695">
    <property type="protein sequence ID" value="BBK22752.1"/>
    <property type="molecule type" value="Genomic_DNA"/>
</dbReference>
<dbReference type="AlphaFoldDB" id="A0A6N4TKZ5"/>
<reference evidence="3" key="1">
    <citation type="submission" date="2019-05" db="EMBL/GenBank/DDBJ databases">
        <title>Complete genome sequencing of Absiella argi strain JCM 30884.</title>
        <authorList>
            <person name="Sakamoto M."/>
            <person name="Murakami T."/>
            <person name="Mori H."/>
        </authorList>
    </citation>
    <scope>NUCLEOTIDE SEQUENCE [LARGE SCALE GENOMIC DNA]</scope>
    <source>
        <strain evidence="3">JCM 30884</strain>
    </source>
</reference>
<protein>
    <submittedName>
        <fullName evidence="2">Uncharacterized protein</fullName>
    </submittedName>
</protein>
<evidence type="ECO:0000313" key="3">
    <source>
        <dbReference type="Proteomes" id="UP000464754"/>
    </source>
</evidence>
<name>A0A6N4TKZ5_9FIRM</name>
<evidence type="ECO:0000313" key="2">
    <source>
        <dbReference type="EMBL" id="BBK22752.1"/>
    </source>
</evidence>
<evidence type="ECO:0000256" key="1">
    <source>
        <dbReference type="SAM" id="Phobius"/>
    </source>
</evidence>
<sequence>MKKRKLKKMVIGACLGIILGIILGYVGSKLSLQDTFLMITALFVCVIVISLILIDDLDAKIKRAYCEGKRDALTSSHSNCRCAVKKD</sequence>
<feature type="transmembrane region" description="Helical" evidence="1">
    <location>
        <begin position="36"/>
        <end position="54"/>
    </location>
</feature>
<keyword evidence="1" id="KW-0472">Membrane</keyword>
<dbReference type="RefSeq" id="WP_163052023.1">
    <property type="nucleotide sequence ID" value="NZ_AP019695.1"/>
</dbReference>
<gene>
    <name evidence="2" type="ORF">Aargi30884_16550</name>
</gene>
<keyword evidence="3" id="KW-1185">Reference proteome</keyword>
<organism evidence="2 3">
    <name type="scientific">Amedibacterium intestinale</name>
    <dbReference type="NCBI Taxonomy" id="2583452"/>
    <lineage>
        <taxon>Bacteria</taxon>
        <taxon>Bacillati</taxon>
        <taxon>Bacillota</taxon>
        <taxon>Erysipelotrichia</taxon>
        <taxon>Erysipelotrichales</taxon>
        <taxon>Erysipelotrichaceae</taxon>
        <taxon>Amedibacterium</taxon>
    </lineage>
</organism>
<accession>A0A6N4TKZ5</accession>
<dbReference type="KEGG" id="aarg:Aargi30884_16550"/>
<feature type="transmembrane region" description="Helical" evidence="1">
    <location>
        <begin position="9"/>
        <end position="30"/>
    </location>
</feature>
<keyword evidence="1" id="KW-0812">Transmembrane</keyword>
<keyword evidence="1" id="KW-1133">Transmembrane helix</keyword>